<name>A0A9W8IZ45_9AGAR</name>
<dbReference type="PANTHER" id="PTHR33050:SF7">
    <property type="entry name" value="RIBONUCLEASE H"/>
    <property type="match status" value="1"/>
</dbReference>
<keyword evidence="4" id="KW-1185">Reference proteome</keyword>
<dbReference type="EMBL" id="JANBPK010001219">
    <property type="protein sequence ID" value="KAJ2924469.1"/>
    <property type="molecule type" value="Genomic_DNA"/>
</dbReference>
<keyword evidence="1" id="KW-0175">Coiled coil</keyword>
<organism evidence="3 4">
    <name type="scientific">Candolleomyces eurysporus</name>
    <dbReference type="NCBI Taxonomy" id="2828524"/>
    <lineage>
        <taxon>Eukaryota</taxon>
        <taxon>Fungi</taxon>
        <taxon>Dikarya</taxon>
        <taxon>Basidiomycota</taxon>
        <taxon>Agaricomycotina</taxon>
        <taxon>Agaricomycetes</taxon>
        <taxon>Agaricomycetidae</taxon>
        <taxon>Agaricales</taxon>
        <taxon>Agaricineae</taxon>
        <taxon>Psathyrellaceae</taxon>
        <taxon>Candolleomyces</taxon>
    </lineage>
</organism>
<evidence type="ECO:0000313" key="3">
    <source>
        <dbReference type="EMBL" id="KAJ2924469.1"/>
    </source>
</evidence>
<protein>
    <submittedName>
        <fullName evidence="3">Uncharacterized protein</fullName>
    </submittedName>
</protein>
<comment type="caution">
    <text evidence="3">The sequence shown here is derived from an EMBL/GenBank/DDBJ whole genome shotgun (WGS) entry which is preliminary data.</text>
</comment>
<proteinExistence type="predicted"/>
<feature type="non-terminal residue" evidence="3">
    <location>
        <position position="472"/>
    </location>
</feature>
<accession>A0A9W8IZ45</accession>
<feature type="region of interest" description="Disordered" evidence="2">
    <location>
        <begin position="200"/>
        <end position="250"/>
    </location>
</feature>
<sequence length="472" mass="52752">MYSDSEFDSDSGFSSSLTTSSAGYDSDDAGSGVRVPRVAWKCDPAFGVVHQERCTVCRHYMSHFVEGSRDPRDPSFHAAVSERDGKATMRYLEGIEEGRRIQAEKDKAKLSRYREEREEARTRRHKAEEETRRLRAELAEMRDAFMAMQITYEEQIAALTFGPARQEEDLQALRMLELQSALFAESRKEVDREEEIGAIAEAIGLEEPTMDTSDSSESSDEAPESDVTSDLPTSESESGNEGRRGASAGTFSKAEARRIIDQLAQNPTDPQRLGRIREVFLEANSTPRRERTDAHKLVIAEAWKFLGAKGLKSAAPALTMVPEIFVDASAKGIGFIWGNKWEAWKLNQGWRTEGRDMPWAEMVAVELGLRTLIAAGVRSTHIRVRSDNHAVVTGLSGKQMRNAQDALIFQEIRALCKAYGIVLMPVWVWTKSNPADALSRGRYPAKETEMDVRAEMPSHLKSFVRNINPASA</sequence>
<gene>
    <name evidence="3" type="ORF">H1R20_g12619</name>
</gene>
<feature type="compositionally biased region" description="Low complexity" evidence="2">
    <location>
        <begin position="200"/>
        <end position="216"/>
    </location>
</feature>
<evidence type="ECO:0000256" key="2">
    <source>
        <dbReference type="SAM" id="MobiDB-lite"/>
    </source>
</evidence>
<feature type="compositionally biased region" description="Low complexity" evidence="2">
    <location>
        <begin position="10"/>
        <end position="30"/>
    </location>
</feature>
<feature type="region of interest" description="Disordered" evidence="2">
    <location>
        <begin position="1"/>
        <end position="30"/>
    </location>
</feature>
<evidence type="ECO:0000313" key="4">
    <source>
        <dbReference type="Proteomes" id="UP001140091"/>
    </source>
</evidence>
<dbReference type="AlphaFoldDB" id="A0A9W8IZ45"/>
<dbReference type="InterPro" id="IPR052055">
    <property type="entry name" value="Hepadnavirus_pol/RT"/>
</dbReference>
<dbReference type="Proteomes" id="UP001140091">
    <property type="component" value="Unassembled WGS sequence"/>
</dbReference>
<feature type="compositionally biased region" description="Polar residues" evidence="2">
    <location>
        <begin position="228"/>
        <end position="239"/>
    </location>
</feature>
<dbReference type="PANTHER" id="PTHR33050">
    <property type="entry name" value="REVERSE TRANSCRIPTASE DOMAIN-CONTAINING PROTEIN"/>
    <property type="match status" value="1"/>
</dbReference>
<evidence type="ECO:0000256" key="1">
    <source>
        <dbReference type="SAM" id="Coils"/>
    </source>
</evidence>
<feature type="coiled-coil region" evidence="1">
    <location>
        <begin position="103"/>
        <end position="144"/>
    </location>
</feature>
<reference evidence="3" key="1">
    <citation type="submission" date="2022-06" db="EMBL/GenBank/DDBJ databases">
        <title>Genome Sequence of Candolleomyces eurysporus.</title>
        <authorList>
            <person name="Buettner E."/>
        </authorList>
    </citation>
    <scope>NUCLEOTIDE SEQUENCE</scope>
    <source>
        <strain evidence="3">VTCC 930004</strain>
    </source>
</reference>
<dbReference type="SUPFAM" id="SSF53098">
    <property type="entry name" value="Ribonuclease H-like"/>
    <property type="match status" value="1"/>
</dbReference>
<dbReference type="InterPro" id="IPR012337">
    <property type="entry name" value="RNaseH-like_sf"/>
</dbReference>
<dbReference type="OrthoDB" id="3255824at2759"/>